<dbReference type="Proteomes" id="UP001218231">
    <property type="component" value="Chromosome"/>
</dbReference>
<proteinExistence type="predicted"/>
<reference evidence="2 3" key="1">
    <citation type="submission" date="2023-02" db="EMBL/GenBank/DDBJ databases">
        <title>Genome sequence of Novosphingobium humi KACC 19094.</title>
        <authorList>
            <person name="Kim S."/>
            <person name="Heo J."/>
            <person name="Kwon S.-W."/>
        </authorList>
    </citation>
    <scope>NUCLEOTIDE SEQUENCE [LARGE SCALE GENOMIC DNA]</scope>
    <source>
        <strain evidence="2 3">KACC 19094</strain>
    </source>
</reference>
<feature type="compositionally biased region" description="Low complexity" evidence="1">
    <location>
        <begin position="52"/>
        <end position="68"/>
    </location>
</feature>
<sequence>MLPFGPRLTTVFASRWKALFWAAGVMVTAYFTASEAKHDGPADSNAASVVQPSAQPSSGDSPSSPWAK</sequence>
<protein>
    <submittedName>
        <fullName evidence="2">Uncharacterized protein</fullName>
    </submittedName>
</protein>
<keyword evidence="3" id="KW-1185">Reference proteome</keyword>
<organism evidence="2 3">
    <name type="scientific">Novosphingobium humi</name>
    <dbReference type="NCBI Taxonomy" id="2282397"/>
    <lineage>
        <taxon>Bacteria</taxon>
        <taxon>Pseudomonadati</taxon>
        <taxon>Pseudomonadota</taxon>
        <taxon>Alphaproteobacteria</taxon>
        <taxon>Sphingomonadales</taxon>
        <taxon>Sphingomonadaceae</taxon>
        <taxon>Novosphingobium</taxon>
    </lineage>
</organism>
<feature type="region of interest" description="Disordered" evidence="1">
    <location>
        <begin position="37"/>
        <end position="68"/>
    </location>
</feature>
<evidence type="ECO:0000256" key="1">
    <source>
        <dbReference type="SAM" id="MobiDB-lite"/>
    </source>
</evidence>
<dbReference type="EMBL" id="CP117417">
    <property type="protein sequence ID" value="WCT77692.1"/>
    <property type="molecule type" value="Genomic_DNA"/>
</dbReference>
<evidence type="ECO:0000313" key="3">
    <source>
        <dbReference type="Proteomes" id="UP001218231"/>
    </source>
</evidence>
<accession>A0ABY7TWQ8</accession>
<evidence type="ECO:0000313" key="2">
    <source>
        <dbReference type="EMBL" id="WCT77692.1"/>
    </source>
</evidence>
<name>A0ABY7TWQ8_9SPHN</name>
<dbReference type="RefSeq" id="WP_273618054.1">
    <property type="nucleotide sequence ID" value="NZ_CP117417.1"/>
</dbReference>
<gene>
    <name evidence="2" type="ORF">PQ457_01550</name>
</gene>